<evidence type="ECO:0000313" key="2">
    <source>
        <dbReference type="EMBL" id="REA63623.1"/>
    </source>
</evidence>
<gene>
    <name evidence="2" type="ORF">DSL64_04065</name>
</gene>
<dbReference type="InterPro" id="IPR025407">
    <property type="entry name" value="DUF4133"/>
</dbReference>
<dbReference type="Proteomes" id="UP000256373">
    <property type="component" value="Unassembled WGS sequence"/>
</dbReference>
<reference evidence="2 3" key="1">
    <citation type="submission" date="2018-07" db="EMBL/GenBank/DDBJ databases">
        <title>Dyadobacter roseus sp. nov., isolated from rose rhizosphere soil.</title>
        <authorList>
            <person name="Chen L."/>
        </authorList>
    </citation>
    <scope>NUCLEOTIDE SEQUENCE [LARGE SCALE GENOMIC DNA]</scope>
    <source>
        <strain evidence="2 3">RS19</strain>
    </source>
</reference>
<keyword evidence="3" id="KW-1185">Reference proteome</keyword>
<comment type="caution">
    <text evidence="2">The sequence shown here is derived from an EMBL/GenBank/DDBJ whole genome shotgun (WGS) entry which is preliminary data.</text>
</comment>
<keyword evidence="1" id="KW-1133">Transmembrane helix</keyword>
<dbReference type="OrthoDB" id="1273979at2"/>
<sequence length="114" mass="12818">MATNRYVINKGVNQSIVFKGLRAQYIWYMGAAMFALLILYSIMYVAGINTYISLGITVCTGTGVLVWIYHLSSTYGEHGLIKALAKRSIPRVIKSHSRKVFIRRGAPGEKNQKY</sequence>
<accession>A0A3D8YG56</accession>
<dbReference type="Pfam" id="PF13571">
    <property type="entry name" value="DUF4133"/>
    <property type="match status" value="1"/>
</dbReference>
<feature type="transmembrane region" description="Helical" evidence="1">
    <location>
        <begin position="25"/>
        <end position="45"/>
    </location>
</feature>
<evidence type="ECO:0008006" key="4">
    <source>
        <dbReference type="Google" id="ProtNLM"/>
    </source>
</evidence>
<feature type="transmembrane region" description="Helical" evidence="1">
    <location>
        <begin position="51"/>
        <end position="72"/>
    </location>
</feature>
<evidence type="ECO:0000313" key="3">
    <source>
        <dbReference type="Proteomes" id="UP000256373"/>
    </source>
</evidence>
<organism evidence="2 3">
    <name type="scientific">Dyadobacter luteus</name>
    <dbReference type="NCBI Taxonomy" id="2259619"/>
    <lineage>
        <taxon>Bacteria</taxon>
        <taxon>Pseudomonadati</taxon>
        <taxon>Bacteroidota</taxon>
        <taxon>Cytophagia</taxon>
        <taxon>Cytophagales</taxon>
        <taxon>Spirosomataceae</taxon>
        <taxon>Dyadobacter</taxon>
    </lineage>
</organism>
<dbReference type="EMBL" id="QNUL01000002">
    <property type="protein sequence ID" value="REA63623.1"/>
    <property type="molecule type" value="Genomic_DNA"/>
</dbReference>
<protein>
    <recommendedName>
        <fullName evidence="4">DUF4133 domain-containing protein</fullName>
    </recommendedName>
</protein>
<evidence type="ECO:0000256" key="1">
    <source>
        <dbReference type="SAM" id="Phobius"/>
    </source>
</evidence>
<proteinExistence type="predicted"/>
<keyword evidence="1" id="KW-0472">Membrane</keyword>
<keyword evidence="1" id="KW-0812">Transmembrane</keyword>
<name>A0A3D8YG56_9BACT</name>
<dbReference type="AlphaFoldDB" id="A0A3D8YG56"/>
<dbReference type="RefSeq" id="WP_115829372.1">
    <property type="nucleotide sequence ID" value="NZ_QNUL01000002.1"/>
</dbReference>